<dbReference type="SUPFAM" id="SSF55486">
    <property type="entry name" value="Metalloproteases ('zincins'), catalytic domain"/>
    <property type="match status" value="1"/>
</dbReference>
<comment type="caution">
    <text evidence="8">The sequence shown here is derived from an EMBL/GenBank/DDBJ whole genome shotgun (WGS) entry which is preliminary data.</text>
</comment>
<organism evidence="8 9">
    <name type="scientific">Roseisolibacter agri</name>
    <dbReference type="NCBI Taxonomy" id="2014610"/>
    <lineage>
        <taxon>Bacteria</taxon>
        <taxon>Pseudomonadati</taxon>
        <taxon>Gemmatimonadota</taxon>
        <taxon>Gemmatimonadia</taxon>
        <taxon>Gemmatimonadales</taxon>
        <taxon>Gemmatimonadaceae</taxon>
        <taxon>Roseisolibacter</taxon>
    </lineage>
</organism>
<evidence type="ECO:0000313" key="9">
    <source>
        <dbReference type="Proteomes" id="UP001161325"/>
    </source>
</evidence>
<evidence type="ECO:0000256" key="2">
    <source>
        <dbReference type="ARBA" id="ARBA00022723"/>
    </source>
</evidence>
<dbReference type="AlphaFoldDB" id="A0AA37VBR1"/>
<feature type="region of interest" description="Disordered" evidence="5">
    <location>
        <begin position="28"/>
        <end position="68"/>
    </location>
</feature>
<evidence type="ECO:0000313" key="8">
    <source>
        <dbReference type="EMBL" id="GLC26758.1"/>
    </source>
</evidence>
<gene>
    <name evidence="8" type="ORF">rosag_32710</name>
</gene>
<evidence type="ECO:0000256" key="5">
    <source>
        <dbReference type="SAM" id="MobiDB-lite"/>
    </source>
</evidence>
<evidence type="ECO:0000256" key="3">
    <source>
        <dbReference type="ARBA" id="ARBA00022801"/>
    </source>
</evidence>
<evidence type="ECO:0000259" key="7">
    <source>
        <dbReference type="SMART" id="SM00235"/>
    </source>
</evidence>
<name>A0AA37VBR1_9BACT</name>
<keyword evidence="2" id="KW-0479">Metal-binding</keyword>
<evidence type="ECO:0000256" key="1">
    <source>
        <dbReference type="ARBA" id="ARBA00022670"/>
    </source>
</evidence>
<dbReference type="Proteomes" id="UP001161325">
    <property type="component" value="Unassembled WGS sequence"/>
</dbReference>
<dbReference type="Gene3D" id="3.40.390.10">
    <property type="entry name" value="Collagenase (Catalytic Domain)"/>
    <property type="match status" value="1"/>
</dbReference>
<dbReference type="GO" id="GO:0031012">
    <property type="term" value="C:extracellular matrix"/>
    <property type="evidence" value="ECO:0007669"/>
    <property type="project" value="InterPro"/>
</dbReference>
<dbReference type="InterPro" id="IPR006026">
    <property type="entry name" value="Peptidase_Metallo"/>
</dbReference>
<keyword evidence="4" id="KW-0862">Zinc</keyword>
<keyword evidence="6" id="KW-0732">Signal</keyword>
<dbReference type="SMART" id="SM00235">
    <property type="entry name" value="ZnMc"/>
    <property type="match status" value="1"/>
</dbReference>
<feature type="domain" description="Peptidase metallopeptidase" evidence="7">
    <location>
        <begin position="106"/>
        <end position="261"/>
    </location>
</feature>
<dbReference type="EMBL" id="BRXS01000005">
    <property type="protein sequence ID" value="GLC26758.1"/>
    <property type="molecule type" value="Genomic_DNA"/>
</dbReference>
<feature type="compositionally biased region" description="Basic and acidic residues" evidence="5">
    <location>
        <begin position="47"/>
        <end position="66"/>
    </location>
</feature>
<dbReference type="GO" id="GO:0008270">
    <property type="term" value="F:zinc ion binding"/>
    <property type="evidence" value="ECO:0007669"/>
    <property type="project" value="InterPro"/>
</dbReference>
<dbReference type="RefSeq" id="WP_284351212.1">
    <property type="nucleotide sequence ID" value="NZ_BRXS01000005.1"/>
</dbReference>
<feature type="signal peptide" evidence="6">
    <location>
        <begin position="1"/>
        <end position="23"/>
    </location>
</feature>
<dbReference type="InterPro" id="IPR001818">
    <property type="entry name" value="Pept_M10_metallopeptidase"/>
</dbReference>
<feature type="compositionally biased region" description="Low complexity" evidence="5">
    <location>
        <begin position="34"/>
        <end position="43"/>
    </location>
</feature>
<evidence type="ECO:0000256" key="6">
    <source>
        <dbReference type="SAM" id="SignalP"/>
    </source>
</evidence>
<dbReference type="GO" id="GO:0006508">
    <property type="term" value="P:proteolysis"/>
    <property type="evidence" value="ECO:0007669"/>
    <property type="project" value="UniProtKB-KW"/>
</dbReference>
<feature type="chain" id="PRO_5041385508" description="Peptidase metallopeptidase domain-containing protein" evidence="6">
    <location>
        <begin position="24"/>
        <end position="267"/>
    </location>
</feature>
<sequence length="267" mass="29871">MQRTELSLLGALGALALFVGAQAYASAHPHRTESVSSGSVGSVTRGLRKDRPGSRSVRETERDHAHAVAVELSKSRTLNRDEVRRRIQMAEEGTYIGELLLDRDSALTRWPDRAERPLRVFIGNGDGMTGWKDEYRQQVRQAFEAWQHAGIPVRFTFVADSVGSDVHVTWIDRFTDPISGKTLWSRDDRWWIVDADITLALHHRDGDPLDAQQTRAIALHEIGHLLGLDHTTDATNIMAPRVRVRDLSAADKATVQLLYSVPAGRVR</sequence>
<dbReference type="InterPro" id="IPR024079">
    <property type="entry name" value="MetalloPept_cat_dom_sf"/>
</dbReference>
<evidence type="ECO:0000256" key="4">
    <source>
        <dbReference type="ARBA" id="ARBA00022833"/>
    </source>
</evidence>
<dbReference type="Pfam" id="PF00413">
    <property type="entry name" value="Peptidase_M10"/>
    <property type="match status" value="1"/>
</dbReference>
<keyword evidence="3" id="KW-0378">Hydrolase</keyword>
<accession>A0AA37VBR1</accession>
<dbReference type="GO" id="GO:0004222">
    <property type="term" value="F:metalloendopeptidase activity"/>
    <property type="evidence" value="ECO:0007669"/>
    <property type="project" value="InterPro"/>
</dbReference>
<reference evidence="8" key="1">
    <citation type="submission" date="2022-08" db="EMBL/GenBank/DDBJ databases">
        <title>Draft genome sequencing of Roseisolibacter agri AW1220.</title>
        <authorList>
            <person name="Tobiishi Y."/>
            <person name="Tonouchi A."/>
        </authorList>
    </citation>
    <scope>NUCLEOTIDE SEQUENCE</scope>
    <source>
        <strain evidence="8">AW1220</strain>
    </source>
</reference>
<proteinExistence type="predicted"/>
<protein>
    <recommendedName>
        <fullName evidence="7">Peptidase metallopeptidase domain-containing protein</fullName>
    </recommendedName>
</protein>
<keyword evidence="1" id="KW-0645">Protease</keyword>
<keyword evidence="9" id="KW-1185">Reference proteome</keyword>